<name>A0A0A1T7F2_9HYPO</name>
<feature type="compositionally biased region" description="Low complexity" evidence="4">
    <location>
        <begin position="75"/>
        <end position="89"/>
    </location>
</feature>
<dbReference type="Gene3D" id="2.60.40.10">
    <property type="entry name" value="Immunoglobulins"/>
    <property type="match status" value="1"/>
</dbReference>
<accession>A0A0A1T7F2</accession>
<dbReference type="CDD" id="cd02859">
    <property type="entry name" value="E_set_AMPKbeta_like_N"/>
    <property type="match status" value="1"/>
</dbReference>
<evidence type="ECO:0000313" key="6">
    <source>
        <dbReference type="EMBL" id="CEJ81274.1"/>
    </source>
</evidence>
<dbReference type="InterPro" id="IPR032640">
    <property type="entry name" value="AMPK1_CBM"/>
</dbReference>
<dbReference type="Pfam" id="PF16561">
    <property type="entry name" value="AMPK1_CBM"/>
    <property type="match status" value="1"/>
</dbReference>
<dbReference type="FunFam" id="2.60.40.10:FF:000562">
    <property type="entry name" value="Snf1 kinase complex beta-subunit Gal83"/>
    <property type="match status" value="1"/>
</dbReference>
<dbReference type="PANTHER" id="PTHR10343">
    <property type="entry name" value="5'-AMP-ACTIVATED PROTEIN KINASE , BETA SUBUNIT"/>
    <property type="match status" value="1"/>
</dbReference>
<feature type="compositionally biased region" description="Polar residues" evidence="4">
    <location>
        <begin position="1"/>
        <end position="26"/>
    </location>
</feature>
<keyword evidence="3" id="KW-0963">Cytoplasm</keyword>
<dbReference type="GO" id="GO:0019901">
    <property type="term" value="F:protein kinase binding"/>
    <property type="evidence" value="ECO:0007669"/>
    <property type="project" value="TreeGrafter"/>
</dbReference>
<reference evidence="6 7" key="1">
    <citation type="journal article" date="2015" name="Genome Announc.">
        <title>Draft Genome Sequence and Gene Annotation of the Entomopathogenic Fungus Verticillium hemipterigenum.</title>
        <authorList>
            <person name="Horn F."/>
            <person name="Habel A."/>
            <person name="Scharf D.H."/>
            <person name="Dworschak J."/>
            <person name="Brakhage A.A."/>
            <person name="Guthke R."/>
            <person name="Hertweck C."/>
            <person name="Linde J."/>
        </authorList>
    </citation>
    <scope>NUCLEOTIDE SEQUENCE [LARGE SCALE GENOMIC DNA]</scope>
</reference>
<keyword evidence="7" id="KW-1185">Reference proteome</keyword>
<organism evidence="6 7">
    <name type="scientific">[Torrubiella] hemipterigena</name>
    <dbReference type="NCBI Taxonomy" id="1531966"/>
    <lineage>
        <taxon>Eukaryota</taxon>
        <taxon>Fungi</taxon>
        <taxon>Dikarya</taxon>
        <taxon>Ascomycota</taxon>
        <taxon>Pezizomycotina</taxon>
        <taxon>Sordariomycetes</taxon>
        <taxon>Hypocreomycetidae</taxon>
        <taxon>Hypocreales</taxon>
        <taxon>Clavicipitaceae</taxon>
        <taxon>Clavicipitaceae incertae sedis</taxon>
        <taxon>'Torrubiella' clade</taxon>
    </lineage>
</organism>
<dbReference type="SMART" id="SM01010">
    <property type="entry name" value="AMPKBI"/>
    <property type="match status" value="1"/>
</dbReference>
<dbReference type="InterPro" id="IPR050827">
    <property type="entry name" value="CRP1_MDG1_kinase"/>
</dbReference>
<dbReference type="SUPFAM" id="SSF160219">
    <property type="entry name" value="AMPKBI-like"/>
    <property type="match status" value="1"/>
</dbReference>
<dbReference type="HOGENOM" id="CLU_026512_1_0_1"/>
<gene>
    <name evidence="6" type="ORF">VHEMI01412</name>
</gene>
<evidence type="ECO:0000256" key="2">
    <source>
        <dbReference type="ARBA" id="ARBA00010926"/>
    </source>
</evidence>
<dbReference type="Gene3D" id="6.20.250.60">
    <property type="match status" value="1"/>
</dbReference>
<proteinExistence type="inferred from homology"/>
<dbReference type="GO" id="GO:0031588">
    <property type="term" value="C:nucleotide-activated protein kinase complex"/>
    <property type="evidence" value="ECO:0007669"/>
    <property type="project" value="TreeGrafter"/>
</dbReference>
<dbReference type="Pfam" id="PF04739">
    <property type="entry name" value="AMPKBI"/>
    <property type="match status" value="1"/>
</dbReference>
<dbReference type="OrthoDB" id="531008at2759"/>
<dbReference type="InterPro" id="IPR037256">
    <property type="entry name" value="ASC_dom_sf"/>
</dbReference>
<evidence type="ECO:0000256" key="4">
    <source>
        <dbReference type="SAM" id="MobiDB-lite"/>
    </source>
</evidence>
<sequence>MGNNASTSASKPGRPNSPSSFDSSAATGHRKEPRHIIPAHTTHRSAAPPEQSLAEAQGSTVGPSKPKSIPNTAVSSLSPSPHSSLDAASKAVPIPVEPRSLRDEPARPKSFRDELEPSKPVAVPIESSSVRAAAMYTDSRFADTHLMANNSLTDTFTRPPRLPLPIEEEVHTPGSPILGPEETAPVDIPDVEGDSSDGLTRKSSVVSAATMEDDDSQELRVDRSRPTVPTTIEWKQGGDKVYVTGTIFQWNRKQRLHAVEGKPGHFAGVIHVLPGTHHIRFVVDSIMQTSPDLPTTVDFGNNLVNYIEVSPEDALKQAPVVEPAPGEQEAPEQPKVPRTKAVLPPEAYQKAIPQYLLDFDQAEDSPAYQSAIGAIEKLPTPPSLPGFLSKPILNAATLMKDDNSVLNMPNHTVLNHLATSSIKNNVLAVSATTRYRSKYVTTIIYKPTSADEG</sequence>
<dbReference type="AlphaFoldDB" id="A0A0A1T7F2"/>
<evidence type="ECO:0000256" key="3">
    <source>
        <dbReference type="ARBA" id="ARBA00022490"/>
    </source>
</evidence>
<dbReference type="EMBL" id="CDHN01000001">
    <property type="protein sequence ID" value="CEJ81274.1"/>
    <property type="molecule type" value="Genomic_DNA"/>
</dbReference>
<dbReference type="PANTHER" id="PTHR10343:SF84">
    <property type="entry name" value="5'-AMP-ACTIVATED PROTEIN KINASE SUBUNIT BETA-1"/>
    <property type="match status" value="1"/>
</dbReference>
<protein>
    <submittedName>
        <fullName evidence="6">Putative Snf1 kinase complex beta-subunit</fullName>
    </submittedName>
</protein>
<keyword evidence="6" id="KW-0808">Transferase</keyword>
<dbReference type="GO" id="GO:0005634">
    <property type="term" value="C:nucleus"/>
    <property type="evidence" value="ECO:0007669"/>
    <property type="project" value="TreeGrafter"/>
</dbReference>
<dbReference type="Proteomes" id="UP000039046">
    <property type="component" value="Unassembled WGS sequence"/>
</dbReference>
<evidence type="ECO:0000313" key="7">
    <source>
        <dbReference type="Proteomes" id="UP000039046"/>
    </source>
</evidence>
<dbReference type="GO" id="GO:0005737">
    <property type="term" value="C:cytoplasm"/>
    <property type="evidence" value="ECO:0007669"/>
    <property type="project" value="UniProtKB-SubCell"/>
</dbReference>
<dbReference type="InterPro" id="IPR014756">
    <property type="entry name" value="Ig_E-set"/>
</dbReference>
<feature type="region of interest" description="Disordered" evidence="4">
    <location>
        <begin position="1"/>
        <end position="123"/>
    </location>
</feature>
<dbReference type="SUPFAM" id="SSF81296">
    <property type="entry name" value="E set domains"/>
    <property type="match status" value="1"/>
</dbReference>
<dbReference type="InterPro" id="IPR006828">
    <property type="entry name" value="ASC_dom"/>
</dbReference>
<keyword evidence="6" id="KW-0418">Kinase</keyword>
<dbReference type="InterPro" id="IPR013783">
    <property type="entry name" value="Ig-like_fold"/>
</dbReference>
<feature type="compositionally biased region" description="Basic and acidic residues" evidence="4">
    <location>
        <begin position="99"/>
        <end position="117"/>
    </location>
</feature>
<dbReference type="STRING" id="1531966.A0A0A1T7F2"/>
<comment type="subcellular location">
    <subcellularLocation>
        <location evidence="1">Cytoplasm</location>
    </subcellularLocation>
</comment>
<evidence type="ECO:0000259" key="5">
    <source>
        <dbReference type="SMART" id="SM01010"/>
    </source>
</evidence>
<comment type="similarity">
    <text evidence="2">Belongs to the 5'-AMP-activated protein kinase beta subunit family.</text>
</comment>
<dbReference type="GO" id="GO:0016301">
    <property type="term" value="F:kinase activity"/>
    <property type="evidence" value="ECO:0007669"/>
    <property type="project" value="UniProtKB-KW"/>
</dbReference>
<evidence type="ECO:0000256" key="1">
    <source>
        <dbReference type="ARBA" id="ARBA00004496"/>
    </source>
</evidence>
<feature type="domain" description="Association with the SNF1 complex (ASC)" evidence="5">
    <location>
        <begin position="341"/>
        <end position="448"/>
    </location>
</feature>
<dbReference type="GO" id="GO:0007165">
    <property type="term" value="P:signal transduction"/>
    <property type="evidence" value="ECO:0007669"/>
    <property type="project" value="TreeGrafter"/>
</dbReference>